<reference evidence="2" key="2">
    <citation type="journal article" date="2021" name="PeerJ">
        <title>Extensive microbial diversity within the chicken gut microbiome revealed by metagenomics and culture.</title>
        <authorList>
            <person name="Gilroy R."/>
            <person name="Ravi A."/>
            <person name="Getino M."/>
            <person name="Pursley I."/>
            <person name="Horton D.L."/>
            <person name="Alikhan N.F."/>
            <person name="Baker D."/>
            <person name="Gharbi K."/>
            <person name="Hall N."/>
            <person name="Watson M."/>
            <person name="Adriaenssens E.M."/>
            <person name="Foster-Nyarko E."/>
            <person name="Jarju S."/>
            <person name="Secka A."/>
            <person name="Antonio M."/>
            <person name="Oren A."/>
            <person name="Chaudhuri R.R."/>
            <person name="La Ragione R."/>
            <person name="Hildebrand F."/>
            <person name="Pallen M.J."/>
        </authorList>
    </citation>
    <scope>NUCLEOTIDE SEQUENCE</scope>
    <source>
        <strain evidence="2">CHK136-897</strain>
    </source>
</reference>
<dbReference type="PANTHER" id="PTHR22916:SF3">
    <property type="entry name" value="UDP-GLCNAC:BETAGAL BETA-1,3-N-ACETYLGLUCOSAMINYLTRANSFERASE-LIKE PROTEIN 1"/>
    <property type="match status" value="1"/>
</dbReference>
<dbReference type="Pfam" id="PF00535">
    <property type="entry name" value="Glycos_transf_2"/>
    <property type="match status" value="1"/>
</dbReference>
<comment type="caution">
    <text evidence="2">The sequence shown here is derived from an EMBL/GenBank/DDBJ whole genome shotgun (WGS) entry which is preliminary data.</text>
</comment>
<dbReference type="EMBL" id="DVNO01000006">
    <property type="protein sequence ID" value="HIU65219.1"/>
    <property type="molecule type" value="Genomic_DNA"/>
</dbReference>
<accession>A0A9D1MSA7</accession>
<feature type="domain" description="Glycosyltransferase 2-like" evidence="1">
    <location>
        <begin position="5"/>
        <end position="161"/>
    </location>
</feature>
<evidence type="ECO:0000259" key="1">
    <source>
        <dbReference type="Pfam" id="PF00535"/>
    </source>
</evidence>
<dbReference type="InterPro" id="IPR029044">
    <property type="entry name" value="Nucleotide-diphossugar_trans"/>
</dbReference>
<evidence type="ECO:0000313" key="2">
    <source>
        <dbReference type="EMBL" id="HIU65219.1"/>
    </source>
</evidence>
<protein>
    <submittedName>
        <fullName evidence="2">Glycosyltransferase</fullName>
    </submittedName>
</protein>
<reference evidence="2" key="1">
    <citation type="submission" date="2020-10" db="EMBL/GenBank/DDBJ databases">
        <authorList>
            <person name="Gilroy R."/>
        </authorList>
    </citation>
    <scope>NUCLEOTIDE SEQUENCE</scope>
    <source>
        <strain evidence="2">CHK136-897</strain>
    </source>
</reference>
<dbReference type="Gene3D" id="3.90.550.10">
    <property type="entry name" value="Spore Coat Polysaccharide Biosynthesis Protein SpsA, Chain A"/>
    <property type="match status" value="1"/>
</dbReference>
<dbReference type="PANTHER" id="PTHR22916">
    <property type="entry name" value="GLYCOSYLTRANSFERASE"/>
    <property type="match status" value="1"/>
</dbReference>
<name>A0A9D1MSA7_9PROT</name>
<sequence length="280" mass="33126">MPRVSVLTPIYNTNPAHLRECIDSILNQTFKDFEFIIVNDSPENKELDKIVSSYKDPRIKYFKNKKNIGISATRNRLLKLAKGEYLAIFDHDDISVPERLALEVEYLDNNPYVGVVSGWVQCFGTKNDVLKNPEKDIDIKVHLLKNCYVAHTAAMIRKSVLTKNNIEYEEYYTPAEDYRLWARLMDVTHFYNFQKPLVYYRTHENMTTISQNSKMYDAWENISTELHNKYPAYYDILKRSDLNNGTIFRLRLFGIIPLMKIKNKRIYLFEFVPVLKLKWK</sequence>
<dbReference type="Proteomes" id="UP000824142">
    <property type="component" value="Unassembled WGS sequence"/>
</dbReference>
<gene>
    <name evidence="2" type="ORF">IAC63_01090</name>
</gene>
<dbReference type="AlphaFoldDB" id="A0A9D1MSA7"/>
<evidence type="ECO:0000313" key="3">
    <source>
        <dbReference type="Proteomes" id="UP000824142"/>
    </source>
</evidence>
<organism evidence="2 3">
    <name type="scientific">Candidatus Enterousia avicola</name>
    <dbReference type="NCBI Taxonomy" id="2840787"/>
    <lineage>
        <taxon>Bacteria</taxon>
        <taxon>Pseudomonadati</taxon>
        <taxon>Pseudomonadota</taxon>
        <taxon>Alphaproteobacteria</taxon>
        <taxon>Candidatus Enterousia</taxon>
    </lineage>
</organism>
<dbReference type="InterPro" id="IPR001173">
    <property type="entry name" value="Glyco_trans_2-like"/>
</dbReference>
<dbReference type="SUPFAM" id="SSF53448">
    <property type="entry name" value="Nucleotide-diphospho-sugar transferases"/>
    <property type="match status" value="1"/>
</dbReference>
<dbReference type="GO" id="GO:0016758">
    <property type="term" value="F:hexosyltransferase activity"/>
    <property type="evidence" value="ECO:0007669"/>
    <property type="project" value="UniProtKB-ARBA"/>
</dbReference>
<proteinExistence type="predicted"/>